<evidence type="ECO:0000313" key="2">
    <source>
        <dbReference type="Proteomes" id="UP000006729"/>
    </source>
</evidence>
<evidence type="ECO:0000313" key="1">
    <source>
        <dbReference type="EMBL" id="PNT00401.1"/>
    </source>
</evidence>
<dbReference type="HOGENOM" id="CLU_2030690_0_0_1"/>
<protein>
    <submittedName>
        <fullName evidence="1">Uncharacterized protein</fullName>
    </submittedName>
</protein>
<keyword evidence="2" id="KW-1185">Reference proteome</keyword>
<dbReference type="Proteomes" id="UP000006729">
    <property type="component" value="Chromosome 15"/>
</dbReference>
<gene>
    <name evidence="1" type="ORF">POPTR_015G046400</name>
</gene>
<reference evidence="1 2" key="1">
    <citation type="journal article" date="2006" name="Science">
        <title>The genome of black cottonwood, Populus trichocarpa (Torr. &amp; Gray).</title>
        <authorList>
            <person name="Tuskan G.A."/>
            <person name="Difazio S."/>
            <person name="Jansson S."/>
            <person name="Bohlmann J."/>
            <person name="Grigoriev I."/>
            <person name="Hellsten U."/>
            <person name="Putnam N."/>
            <person name="Ralph S."/>
            <person name="Rombauts S."/>
            <person name="Salamov A."/>
            <person name="Schein J."/>
            <person name="Sterck L."/>
            <person name="Aerts A."/>
            <person name="Bhalerao R.R."/>
            <person name="Bhalerao R.P."/>
            <person name="Blaudez D."/>
            <person name="Boerjan W."/>
            <person name="Brun A."/>
            <person name="Brunner A."/>
            <person name="Busov V."/>
            <person name="Campbell M."/>
            <person name="Carlson J."/>
            <person name="Chalot M."/>
            <person name="Chapman J."/>
            <person name="Chen G.L."/>
            <person name="Cooper D."/>
            <person name="Coutinho P.M."/>
            <person name="Couturier J."/>
            <person name="Covert S."/>
            <person name="Cronk Q."/>
            <person name="Cunningham R."/>
            <person name="Davis J."/>
            <person name="Degroeve S."/>
            <person name="Dejardin A."/>
            <person name="Depamphilis C."/>
            <person name="Detter J."/>
            <person name="Dirks B."/>
            <person name="Dubchak I."/>
            <person name="Duplessis S."/>
            <person name="Ehlting J."/>
            <person name="Ellis B."/>
            <person name="Gendler K."/>
            <person name="Goodstein D."/>
            <person name="Gribskov M."/>
            <person name="Grimwood J."/>
            <person name="Groover A."/>
            <person name="Gunter L."/>
            <person name="Hamberger B."/>
            <person name="Heinze B."/>
            <person name="Helariutta Y."/>
            <person name="Henrissat B."/>
            <person name="Holligan D."/>
            <person name="Holt R."/>
            <person name="Huang W."/>
            <person name="Islam-Faridi N."/>
            <person name="Jones S."/>
            <person name="Jones-Rhoades M."/>
            <person name="Jorgensen R."/>
            <person name="Joshi C."/>
            <person name="Kangasjarvi J."/>
            <person name="Karlsson J."/>
            <person name="Kelleher C."/>
            <person name="Kirkpatrick R."/>
            <person name="Kirst M."/>
            <person name="Kohler A."/>
            <person name="Kalluri U."/>
            <person name="Larimer F."/>
            <person name="Leebens-Mack J."/>
            <person name="Leple J.C."/>
            <person name="Locascio P."/>
            <person name="Lou Y."/>
            <person name="Lucas S."/>
            <person name="Martin F."/>
            <person name="Montanini B."/>
            <person name="Napoli C."/>
            <person name="Nelson D.R."/>
            <person name="Nelson C."/>
            <person name="Nieminen K."/>
            <person name="Nilsson O."/>
            <person name="Pereda V."/>
            <person name="Peter G."/>
            <person name="Philippe R."/>
            <person name="Pilate G."/>
            <person name="Poliakov A."/>
            <person name="Razumovskaya J."/>
            <person name="Richardson P."/>
            <person name="Rinaldi C."/>
            <person name="Ritland K."/>
            <person name="Rouze P."/>
            <person name="Ryaboy D."/>
            <person name="Schmutz J."/>
            <person name="Schrader J."/>
            <person name="Segerman B."/>
            <person name="Shin H."/>
            <person name="Siddiqui A."/>
            <person name="Sterky F."/>
            <person name="Terry A."/>
            <person name="Tsai C.J."/>
            <person name="Uberbacher E."/>
            <person name="Unneberg P."/>
            <person name="Vahala J."/>
            <person name="Wall K."/>
            <person name="Wessler S."/>
            <person name="Yang G."/>
            <person name="Yin T."/>
            <person name="Douglas C."/>
            <person name="Marra M."/>
            <person name="Sandberg G."/>
            <person name="Van de Peer Y."/>
            <person name="Rokhsar D."/>
        </authorList>
    </citation>
    <scope>NUCLEOTIDE SEQUENCE [LARGE SCALE GENOMIC DNA]</scope>
    <source>
        <strain evidence="2">cv. Nisqually</strain>
    </source>
</reference>
<accession>B9IE42</accession>
<sequence length="122" mass="14391">MAQFFLNSLETYCSPTPLRLVFSFWNQWRLCYRYGQRSYRINFSDTTLEERVSARIIRRIVAYKGCADLWRTITVAAWRRTLDNQLRLRFCWRLTVVQWRKGSHGSDGEFHGGAEECTVGAA</sequence>
<name>B9IE42_POPTR</name>
<dbReference type="EMBL" id="CM009304">
    <property type="protein sequence ID" value="PNT00401.1"/>
    <property type="molecule type" value="Genomic_DNA"/>
</dbReference>
<dbReference type="AlphaFoldDB" id="B9IE42"/>
<organism evidence="1 2">
    <name type="scientific">Populus trichocarpa</name>
    <name type="common">Western balsam poplar</name>
    <name type="synonym">Populus balsamifera subsp. trichocarpa</name>
    <dbReference type="NCBI Taxonomy" id="3694"/>
    <lineage>
        <taxon>Eukaryota</taxon>
        <taxon>Viridiplantae</taxon>
        <taxon>Streptophyta</taxon>
        <taxon>Embryophyta</taxon>
        <taxon>Tracheophyta</taxon>
        <taxon>Spermatophyta</taxon>
        <taxon>Magnoliopsida</taxon>
        <taxon>eudicotyledons</taxon>
        <taxon>Gunneridae</taxon>
        <taxon>Pentapetalae</taxon>
        <taxon>rosids</taxon>
        <taxon>fabids</taxon>
        <taxon>Malpighiales</taxon>
        <taxon>Salicaceae</taxon>
        <taxon>Saliceae</taxon>
        <taxon>Populus</taxon>
    </lineage>
</organism>
<dbReference type="InParanoid" id="B9IE42"/>
<proteinExistence type="predicted"/>